<dbReference type="PROSITE" id="PS51257">
    <property type="entry name" value="PROKAR_LIPOPROTEIN"/>
    <property type="match status" value="1"/>
</dbReference>
<dbReference type="KEGG" id="fli:Fleli_0383"/>
<dbReference type="RefSeq" id="WP_014796325.1">
    <property type="nucleotide sequence ID" value="NC_018018.1"/>
</dbReference>
<evidence type="ECO:0008006" key="3">
    <source>
        <dbReference type="Google" id="ProtNLM"/>
    </source>
</evidence>
<sequence precursor="true">MKAYFTPFILMLILILGAGITACQKINPKDKTPQGSLLVRTATIQIFDENSTEQEDKLCGYRVAFLLRDGTYILPTNLSTFLKEPSHNQIVNITYRSEDSKAGDCTEAKSVYLSHVDIPSLSGLD</sequence>
<accession>I4AFX8</accession>
<gene>
    <name evidence="1" type="ordered locus">Fleli_0383</name>
</gene>
<keyword evidence="2" id="KW-1185">Reference proteome</keyword>
<dbReference type="AlphaFoldDB" id="I4AFX8"/>
<protein>
    <recommendedName>
        <fullName evidence="3">Lipoprotein</fullName>
    </recommendedName>
</protein>
<evidence type="ECO:0000313" key="2">
    <source>
        <dbReference type="Proteomes" id="UP000006054"/>
    </source>
</evidence>
<reference evidence="2" key="1">
    <citation type="submission" date="2012-06" db="EMBL/GenBank/DDBJ databases">
        <title>The complete genome of Flexibacter litoralis DSM 6794.</title>
        <authorList>
            <person name="Lucas S."/>
            <person name="Copeland A."/>
            <person name="Lapidus A."/>
            <person name="Glavina del Rio T."/>
            <person name="Dalin E."/>
            <person name="Tice H."/>
            <person name="Bruce D."/>
            <person name="Goodwin L."/>
            <person name="Pitluck S."/>
            <person name="Peters L."/>
            <person name="Ovchinnikova G."/>
            <person name="Lu M."/>
            <person name="Kyrpides N."/>
            <person name="Mavromatis K."/>
            <person name="Ivanova N."/>
            <person name="Brettin T."/>
            <person name="Detter J.C."/>
            <person name="Han C."/>
            <person name="Larimer F."/>
            <person name="Land M."/>
            <person name="Hauser L."/>
            <person name="Markowitz V."/>
            <person name="Cheng J.-F."/>
            <person name="Hugenholtz P."/>
            <person name="Woyke T."/>
            <person name="Wu D."/>
            <person name="Spring S."/>
            <person name="Lang E."/>
            <person name="Kopitz M."/>
            <person name="Brambilla E."/>
            <person name="Klenk H.-P."/>
            <person name="Eisen J.A."/>
        </authorList>
    </citation>
    <scope>NUCLEOTIDE SEQUENCE [LARGE SCALE GENOMIC DNA]</scope>
    <source>
        <strain evidence="2">ATCC 23117 / DSM 6794 / NBRC 15988 / NCIMB 1366 / Sio-4</strain>
    </source>
</reference>
<name>I4AFX8_BERLS</name>
<dbReference type="EMBL" id="CP003345">
    <property type="protein sequence ID" value="AFM02863.1"/>
    <property type="molecule type" value="Genomic_DNA"/>
</dbReference>
<dbReference type="HOGENOM" id="CLU_1989358_0_0_10"/>
<dbReference type="STRING" id="880071.Fleli_0383"/>
<evidence type="ECO:0000313" key="1">
    <source>
        <dbReference type="EMBL" id="AFM02863.1"/>
    </source>
</evidence>
<proteinExistence type="predicted"/>
<dbReference type="Proteomes" id="UP000006054">
    <property type="component" value="Chromosome"/>
</dbReference>
<organism evidence="1 2">
    <name type="scientific">Bernardetia litoralis (strain ATCC 23117 / DSM 6794 / NBRC 15988 / NCIMB 1366 / Fx l1 / Sio-4)</name>
    <name type="common">Flexibacter litoralis</name>
    <dbReference type="NCBI Taxonomy" id="880071"/>
    <lineage>
        <taxon>Bacteria</taxon>
        <taxon>Pseudomonadati</taxon>
        <taxon>Bacteroidota</taxon>
        <taxon>Cytophagia</taxon>
        <taxon>Cytophagales</taxon>
        <taxon>Bernardetiaceae</taxon>
        <taxon>Bernardetia</taxon>
    </lineage>
</organism>